<evidence type="ECO:0000256" key="4">
    <source>
        <dbReference type="ARBA" id="ARBA00022679"/>
    </source>
</evidence>
<organism evidence="12 13">
    <name type="scientific">Mucilaginibacter gynuensis</name>
    <dbReference type="NCBI Taxonomy" id="1302236"/>
    <lineage>
        <taxon>Bacteria</taxon>
        <taxon>Pseudomonadati</taxon>
        <taxon>Bacteroidota</taxon>
        <taxon>Sphingobacteriia</taxon>
        <taxon>Sphingobacteriales</taxon>
        <taxon>Sphingobacteriaceae</taxon>
        <taxon>Mucilaginibacter</taxon>
    </lineage>
</organism>
<evidence type="ECO:0000313" key="12">
    <source>
        <dbReference type="EMBL" id="GAA4308360.1"/>
    </source>
</evidence>
<dbReference type="Proteomes" id="UP001500582">
    <property type="component" value="Unassembled WGS sequence"/>
</dbReference>
<dbReference type="EC" id="2.7.13.3" evidence="2"/>
<dbReference type="SMART" id="SM00028">
    <property type="entry name" value="TPR"/>
    <property type="match status" value="4"/>
</dbReference>
<feature type="signal peptide" evidence="10">
    <location>
        <begin position="1"/>
        <end position="20"/>
    </location>
</feature>
<evidence type="ECO:0000256" key="3">
    <source>
        <dbReference type="ARBA" id="ARBA00022553"/>
    </source>
</evidence>
<feature type="chain" id="PRO_5045236231" description="histidine kinase" evidence="10">
    <location>
        <begin position="21"/>
        <end position="586"/>
    </location>
</feature>
<dbReference type="InterPro" id="IPR036890">
    <property type="entry name" value="HATPase_C_sf"/>
</dbReference>
<name>A0ABP8FPK5_9SPHI</name>
<feature type="domain" description="Histidine kinase" evidence="11">
    <location>
        <begin position="394"/>
        <end position="586"/>
    </location>
</feature>
<keyword evidence="13" id="KW-1185">Reference proteome</keyword>
<keyword evidence="10" id="KW-0732">Signal</keyword>
<dbReference type="PROSITE" id="PS50109">
    <property type="entry name" value="HIS_KIN"/>
    <property type="match status" value="1"/>
</dbReference>
<dbReference type="Pfam" id="PF02518">
    <property type="entry name" value="HATPase_c"/>
    <property type="match status" value="1"/>
</dbReference>
<evidence type="ECO:0000256" key="6">
    <source>
        <dbReference type="ARBA" id="ARBA00022777"/>
    </source>
</evidence>
<evidence type="ECO:0000256" key="10">
    <source>
        <dbReference type="SAM" id="SignalP"/>
    </source>
</evidence>
<dbReference type="SUPFAM" id="SSF48452">
    <property type="entry name" value="TPR-like"/>
    <property type="match status" value="2"/>
</dbReference>
<evidence type="ECO:0000256" key="2">
    <source>
        <dbReference type="ARBA" id="ARBA00012438"/>
    </source>
</evidence>
<dbReference type="Pfam" id="PF13181">
    <property type="entry name" value="TPR_8"/>
    <property type="match status" value="1"/>
</dbReference>
<gene>
    <name evidence="12" type="ORF">GCM10023149_02260</name>
</gene>
<dbReference type="Gene3D" id="3.30.565.10">
    <property type="entry name" value="Histidine kinase-like ATPase, C-terminal domain"/>
    <property type="match status" value="1"/>
</dbReference>
<keyword evidence="6" id="KW-0418">Kinase</keyword>
<accession>A0ABP8FPK5</accession>
<evidence type="ECO:0000256" key="1">
    <source>
        <dbReference type="ARBA" id="ARBA00000085"/>
    </source>
</evidence>
<dbReference type="Gene3D" id="1.20.5.1930">
    <property type="match status" value="1"/>
</dbReference>
<evidence type="ECO:0000256" key="5">
    <source>
        <dbReference type="ARBA" id="ARBA00022741"/>
    </source>
</evidence>
<dbReference type="EMBL" id="BAABFT010000001">
    <property type="protein sequence ID" value="GAA4308360.1"/>
    <property type="molecule type" value="Genomic_DNA"/>
</dbReference>
<keyword evidence="3" id="KW-0597">Phosphoprotein</keyword>
<feature type="transmembrane region" description="Helical" evidence="9">
    <location>
        <begin position="357"/>
        <end position="377"/>
    </location>
</feature>
<dbReference type="CDD" id="cd16917">
    <property type="entry name" value="HATPase_UhpB-NarQ-NarX-like"/>
    <property type="match status" value="1"/>
</dbReference>
<protein>
    <recommendedName>
        <fullName evidence="2">histidine kinase</fullName>
        <ecNumber evidence="2">2.7.13.3</ecNumber>
    </recommendedName>
</protein>
<comment type="catalytic activity">
    <reaction evidence="1">
        <text>ATP + protein L-histidine = ADP + protein N-phospho-L-histidine.</text>
        <dbReference type="EC" id="2.7.13.3"/>
    </reaction>
</comment>
<dbReference type="PANTHER" id="PTHR24421">
    <property type="entry name" value="NITRATE/NITRITE SENSOR PROTEIN NARX-RELATED"/>
    <property type="match status" value="1"/>
</dbReference>
<keyword evidence="9" id="KW-1133">Transmembrane helix</keyword>
<evidence type="ECO:0000313" key="13">
    <source>
        <dbReference type="Proteomes" id="UP001500582"/>
    </source>
</evidence>
<evidence type="ECO:0000256" key="8">
    <source>
        <dbReference type="ARBA" id="ARBA00023012"/>
    </source>
</evidence>
<dbReference type="Pfam" id="PF13424">
    <property type="entry name" value="TPR_12"/>
    <property type="match status" value="1"/>
</dbReference>
<dbReference type="InterPro" id="IPR005467">
    <property type="entry name" value="His_kinase_dom"/>
</dbReference>
<proteinExistence type="predicted"/>
<evidence type="ECO:0000256" key="7">
    <source>
        <dbReference type="ARBA" id="ARBA00022840"/>
    </source>
</evidence>
<dbReference type="PANTHER" id="PTHR24421:SF10">
    <property type="entry name" value="NITRATE_NITRITE SENSOR PROTEIN NARQ"/>
    <property type="match status" value="1"/>
</dbReference>
<keyword evidence="4" id="KW-0808">Transferase</keyword>
<dbReference type="InterPro" id="IPR003594">
    <property type="entry name" value="HATPase_dom"/>
</dbReference>
<sequence>MQRLLFIVLLIPLIASGWQTGTPAKKNGNADSIFILNAFNRADEYMNTDHYDSAQLWLNKIYAKVSYRKPSLFSYFLTSRQAEVYYYNNLHELGLQEAFKAENIAGVLKDSLLISDACNFIGLFYMNNNRLPEAVKYYKKGLRYTRQPPYSRPYIELSKPHHIFGNLAEAYEKLKMPDSAVFYARLSLRKAEEIKSERGTATANLNLASAYLLKQKTDSALKYFELTRLLSIKSDDFDVELNSYSGLAECAERTGNKAAALKHLATGFALMKEYPQLNDFYSSMFLEIAIKIYRRYNEQALLLKTLELKTAIQTAVYERNNTQIQTILLTSLRNEKTIFNLELAEADNKKNLANTRLYILLLMFLLLGIAFIAYRYYTKQRLKLANMRSKISQDLHDEVGATLSGISMYSYITKEQIKNQEHESVNNSLDIIKDNAGEMVAKLNDIVWAVNPVQDNAYTIAERLKEFAAQLTSVKGIKLDFTANNPLATLKLPMEKRKNIYLICKEAINNAVKYSECTLLKIDISVVNRNLSVFIEDNGKGFAPALINKGNGLNNMAARANEIRADLKINSEIGNGTKVRLQCKIT</sequence>
<dbReference type="Pfam" id="PF07730">
    <property type="entry name" value="HisKA_3"/>
    <property type="match status" value="1"/>
</dbReference>
<dbReference type="InterPro" id="IPR019734">
    <property type="entry name" value="TPR_rpt"/>
</dbReference>
<keyword evidence="8" id="KW-0902">Two-component regulatory system</keyword>
<keyword evidence="9" id="KW-0472">Membrane</keyword>
<comment type="caution">
    <text evidence="12">The sequence shown here is derived from an EMBL/GenBank/DDBJ whole genome shotgun (WGS) entry which is preliminary data.</text>
</comment>
<dbReference type="Gene3D" id="1.25.40.10">
    <property type="entry name" value="Tetratricopeptide repeat domain"/>
    <property type="match status" value="1"/>
</dbReference>
<reference evidence="13" key="1">
    <citation type="journal article" date="2019" name="Int. J. Syst. Evol. Microbiol.">
        <title>The Global Catalogue of Microorganisms (GCM) 10K type strain sequencing project: providing services to taxonomists for standard genome sequencing and annotation.</title>
        <authorList>
            <consortium name="The Broad Institute Genomics Platform"/>
            <consortium name="The Broad Institute Genome Sequencing Center for Infectious Disease"/>
            <person name="Wu L."/>
            <person name="Ma J."/>
        </authorList>
    </citation>
    <scope>NUCLEOTIDE SEQUENCE [LARGE SCALE GENOMIC DNA]</scope>
    <source>
        <strain evidence="13">JCM 17705</strain>
    </source>
</reference>
<dbReference type="InterPro" id="IPR011712">
    <property type="entry name" value="Sig_transdc_His_kin_sub3_dim/P"/>
</dbReference>
<dbReference type="InterPro" id="IPR050482">
    <property type="entry name" value="Sensor_HK_TwoCompSys"/>
</dbReference>
<dbReference type="InterPro" id="IPR011990">
    <property type="entry name" value="TPR-like_helical_dom_sf"/>
</dbReference>
<keyword evidence="9" id="KW-0812">Transmembrane</keyword>
<evidence type="ECO:0000256" key="9">
    <source>
        <dbReference type="SAM" id="Phobius"/>
    </source>
</evidence>
<keyword evidence="7" id="KW-0067">ATP-binding</keyword>
<keyword evidence="5" id="KW-0547">Nucleotide-binding</keyword>
<dbReference type="SUPFAM" id="SSF55874">
    <property type="entry name" value="ATPase domain of HSP90 chaperone/DNA topoisomerase II/histidine kinase"/>
    <property type="match status" value="1"/>
</dbReference>
<evidence type="ECO:0000259" key="11">
    <source>
        <dbReference type="PROSITE" id="PS50109"/>
    </source>
</evidence>